<accession>A0AAE3G2U6</accession>
<comment type="function">
    <text evidence="1">DNA-dependent ATPase that plays important roles in cellular responses to stalled DNA replication processes.</text>
</comment>
<dbReference type="Proteomes" id="UP001205843">
    <property type="component" value="Unassembled WGS sequence"/>
</dbReference>
<feature type="domain" description="AAA+ ATPase" evidence="6">
    <location>
        <begin position="48"/>
        <end position="184"/>
    </location>
</feature>
<dbReference type="GO" id="GO:0003677">
    <property type="term" value="F:DNA binding"/>
    <property type="evidence" value="ECO:0007669"/>
    <property type="project" value="InterPro"/>
</dbReference>
<keyword evidence="8" id="KW-1185">Reference proteome</keyword>
<dbReference type="InterPro" id="IPR021886">
    <property type="entry name" value="MgsA_C"/>
</dbReference>
<evidence type="ECO:0000256" key="1">
    <source>
        <dbReference type="ARBA" id="ARBA00002393"/>
    </source>
</evidence>
<dbReference type="GO" id="GO:0006261">
    <property type="term" value="P:DNA-templated DNA replication"/>
    <property type="evidence" value="ECO:0007669"/>
    <property type="project" value="TreeGrafter"/>
</dbReference>
<dbReference type="GO" id="GO:0016887">
    <property type="term" value="F:ATP hydrolysis activity"/>
    <property type="evidence" value="ECO:0007669"/>
    <property type="project" value="InterPro"/>
</dbReference>
<dbReference type="InterPro" id="IPR003959">
    <property type="entry name" value="ATPase_AAA_core"/>
</dbReference>
<dbReference type="InterPro" id="IPR003593">
    <property type="entry name" value="AAA+_ATPase"/>
</dbReference>
<name>A0AAE3G2U6_9GAMM</name>
<dbReference type="Gene3D" id="1.10.8.60">
    <property type="match status" value="1"/>
</dbReference>
<dbReference type="Gene3D" id="3.40.50.300">
    <property type="entry name" value="P-loop containing nucleotide triphosphate hydrolases"/>
    <property type="match status" value="1"/>
</dbReference>
<dbReference type="InterPro" id="IPR032423">
    <property type="entry name" value="AAA_assoc_2"/>
</dbReference>
<dbReference type="InterPro" id="IPR027417">
    <property type="entry name" value="P-loop_NTPase"/>
</dbReference>
<evidence type="ECO:0000256" key="5">
    <source>
        <dbReference type="ARBA" id="ARBA00022840"/>
    </source>
</evidence>
<dbReference type="EMBL" id="JALJXV010000003">
    <property type="protein sequence ID" value="MCP1674619.1"/>
    <property type="molecule type" value="Genomic_DNA"/>
</dbReference>
<organism evidence="7 8">
    <name type="scientific">Natronocella acetinitrilica</name>
    <dbReference type="NCBI Taxonomy" id="414046"/>
    <lineage>
        <taxon>Bacteria</taxon>
        <taxon>Pseudomonadati</taxon>
        <taxon>Pseudomonadota</taxon>
        <taxon>Gammaproteobacteria</taxon>
        <taxon>Chromatiales</taxon>
        <taxon>Ectothiorhodospiraceae</taxon>
        <taxon>Natronocella</taxon>
    </lineage>
</organism>
<dbReference type="Pfam" id="PF00004">
    <property type="entry name" value="AAA"/>
    <property type="match status" value="1"/>
</dbReference>
<sequence>MDLFEQLARDDFAPLAERMRPRSLDEVVGQEALCGPGGPLRRMVDAGVVRSMVLWAPPGVGKTTLARILARGARAELTELSAVEAGVKDIRAVAERARAARGRGARSVLLLDEIHRFSRAQQDALLPHVESGLIVLIGATTENVAFSLNQAVLSRLAVFTLGVPDDAAIRAVLLRALADAARGLGGRGLRVADPLLDRIAASSGGDVRRALGVLELACDQADAEGVVSDAALDAAIGHGAGRMDRAGDAHYDLLSAIHKSVRSSRVDAALLYIAHYIGQGGDPLDVVRRLCAIASEDVGLADTRALPLVIAAWDAYLRLGDHEGQRAIAHAAVHLALAPKSDSVDRAWSRARHLAAAHPALSVPLALRNAPHPLMAALGHGDGYLHAHATTEGYPAGEAHDGWPQGVPRETLYQGHARGSEAGFVALERWRRGLDTTAQESPP</sequence>
<evidence type="ECO:0000256" key="3">
    <source>
        <dbReference type="ARBA" id="ARBA00020776"/>
    </source>
</evidence>
<dbReference type="PANTHER" id="PTHR13779">
    <property type="entry name" value="WERNER HELICASE-INTERACTING PROTEIN 1 FAMILY MEMBER"/>
    <property type="match status" value="1"/>
</dbReference>
<dbReference type="PANTHER" id="PTHR13779:SF7">
    <property type="entry name" value="ATPASE WRNIP1"/>
    <property type="match status" value="1"/>
</dbReference>
<evidence type="ECO:0000259" key="6">
    <source>
        <dbReference type="SMART" id="SM00382"/>
    </source>
</evidence>
<dbReference type="GO" id="GO:0005524">
    <property type="term" value="F:ATP binding"/>
    <property type="evidence" value="ECO:0007669"/>
    <property type="project" value="UniProtKB-KW"/>
</dbReference>
<dbReference type="SUPFAM" id="SSF48019">
    <property type="entry name" value="post-AAA+ oligomerization domain-like"/>
    <property type="match status" value="1"/>
</dbReference>
<dbReference type="Gene3D" id="1.20.272.10">
    <property type="match status" value="1"/>
</dbReference>
<dbReference type="GO" id="GO:0008047">
    <property type="term" value="F:enzyme activator activity"/>
    <property type="evidence" value="ECO:0007669"/>
    <property type="project" value="TreeGrafter"/>
</dbReference>
<proteinExistence type="inferred from homology"/>
<dbReference type="Pfam" id="PF16193">
    <property type="entry name" value="AAA_assoc_2"/>
    <property type="match status" value="1"/>
</dbReference>
<dbReference type="InterPro" id="IPR008921">
    <property type="entry name" value="DNA_pol3_clamp-load_cplx_C"/>
</dbReference>
<dbReference type="Pfam" id="PF12002">
    <property type="entry name" value="MgsA_C"/>
    <property type="match status" value="1"/>
</dbReference>
<reference evidence="7" key="1">
    <citation type="submission" date="2022-03" db="EMBL/GenBank/DDBJ databases">
        <title>Genomic Encyclopedia of Type Strains, Phase III (KMG-III): the genomes of soil and plant-associated and newly described type strains.</title>
        <authorList>
            <person name="Whitman W."/>
        </authorList>
    </citation>
    <scope>NUCLEOTIDE SEQUENCE</scope>
    <source>
        <strain evidence="7">ANL 6-2</strain>
    </source>
</reference>
<evidence type="ECO:0000313" key="8">
    <source>
        <dbReference type="Proteomes" id="UP001205843"/>
    </source>
</evidence>
<dbReference type="SMART" id="SM00382">
    <property type="entry name" value="AAA"/>
    <property type="match status" value="1"/>
</dbReference>
<gene>
    <name evidence="7" type="ORF">J2T57_001721</name>
</gene>
<evidence type="ECO:0000313" key="7">
    <source>
        <dbReference type="EMBL" id="MCP1674619.1"/>
    </source>
</evidence>
<dbReference type="AlphaFoldDB" id="A0AAE3G2U6"/>
<comment type="similarity">
    <text evidence="2">Belongs to the AAA ATPase family. RarA/MGS1/WRNIP1 subfamily.</text>
</comment>
<evidence type="ECO:0000256" key="2">
    <source>
        <dbReference type="ARBA" id="ARBA00008959"/>
    </source>
</evidence>
<dbReference type="InterPro" id="IPR051314">
    <property type="entry name" value="AAA_ATPase_RarA/MGS1/WRNIP1"/>
</dbReference>
<dbReference type="CDD" id="cd18139">
    <property type="entry name" value="HLD_clamp_RarA"/>
    <property type="match status" value="1"/>
</dbReference>
<dbReference type="CDD" id="cd00009">
    <property type="entry name" value="AAA"/>
    <property type="match status" value="1"/>
</dbReference>
<protein>
    <recommendedName>
        <fullName evidence="3">Replication-associated recombination protein A</fullName>
    </recommendedName>
</protein>
<evidence type="ECO:0000256" key="4">
    <source>
        <dbReference type="ARBA" id="ARBA00022741"/>
    </source>
</evidence>
<dbReference type="GO" id="GO:0000731">
    <property type="term" value="P:DNA synthesis involved in DNA repair"/>
    <property type="evidence" value="ECO:0007669"/>
    <property type="project" value="TreeGrafter"/>
</dbReference>
<dbReference type="SUPFAM" id="SSF52540">
    <property type="entry name" value="P-loop containing nucleoside triphosphate hydrolases"/>
    <property type="match status" value="1"/>
</dbReference>
<dbReference type="GO" id="GO:0017116">
    <property type="term" value="F:single-stranded DNA helicase activity"/>
    <property type="evidence" value="ECO:0007669"/>
    <property type="project" value="TreeGrafter"/>
</dbReference>
<comment type="caution">
    <text evidence="7">The sequence shown here is derived from an EMBL/GenBank/DDBJ whole genome shotgun (WGS) entry which is preliminary data.</text>
</comment>
<keyword evidence="5" id="KW-0067">ATP-binding</keyword>
<keyword evidence="4" id="KW-0547">Nucleotide-binding</keyword>
<dbReference type="FunFam" id="3.40.50.300:FF:000137">
    <property type="entry name" value="Replication-associated recombination protein A"/>
    <property type="match status" value="1"/>
</dbReference>
<dbReference type="Gene3D" id="1.10.3710.10">
    <property type="entry name" value="DNA polymerase III clamp loader subunits, C-terminal domain"/>
    <property type="match status" value="1"/>
</dbReference>
<dbReference type="RefSeq" id="WP_253476753.1">
    <property type="nucleotide sequence ID" value="NZ_JALJXV010000003.1"/>
</dbReference>